<evidence type="ECO:0000256" key="9">
    <source>
        <dbReference type="ARBA" id="ARBA00022989"/>
    </source>
</evidence>
<keyword evidence="5 11" id="KW-0547">Nucleotide-binding</keyword>
<keyword evidence="15" id="KW-1185">Reference proteome</keyword>
<keyword evidence="10 11" id="KW-0472">Membrane</keyword>
<evidence type="ECO:0000256" key="5">
    <source>
        <dbReference type="ARBA" id="ARBA00022741"/>
    </source>
</evidence>
<feature type="transmembrane region" description="Helical" evidence="11">
    <location>
        <begin position="692"/>
        <end position="717"/>
    </location>
</feature>
<dbReference type="GO" id="GO:0016887">
    <property type="term" value="F:ATP hydrolysis activity"/>
    <property type="evidence" value="ECO:0007669"/>
    <property type="project" value="InterPro"/>
</dbReference>
<feature type="transmembrane region" description="Helical" evidence="11">
    <location>
        <begin position="304"/>
        <end position="327"/>
    </location>
</feature>
<dbReference type="GO" id="GO:0019829">
    <property type="term" value="F:ATPase-coupled monoatomic cation transmembrane transporter activity"/>
    <property type="evidence" value="ECO:0007669"/>
    <property type="project" value="InterPro"/>
</dbReference>
<keyword evidence="4 11" id="KW-0479">Metal-binding</keyword>
<dbReference type="InterPro" id="IPR023299">
    <property type="entry name" value="ATPase_P-typ_cyto_dom_N"/>
</dbReference>
<dbReference type="Gene3D" id="2.70.150.10">
    <property type="entry name" value="Calcium-transporting ATPase, cytoplasmic transduction domain A"/>
    <property type="match status" value="1"/>
</dbReference>
<dbReference type="PRINTS" id="PR00119">
    <property type="entry name" value="CATATPASE"/>
</dbReference>
<evidence type="ECO:0000256" key="6">
    <source>
        <dbReference type="ARBA" id="ARBA00022840"/>
    </source>
</evidence>
<dbReference type="InterPro" id="IPR008250">
    <property type="entry name" value="ATPase_P-typ_transduc_dom_A_sf"/>
</dbReference>
<dbReference type="NCBIfam" id="TIGR01525">
    <property type="entry name" value="ATPase-IB_hvy"/>
    <property type="match status" value="1"/>
</dbReference>
<dbReference type="PANTHER" id="PTHR43079">
    <property type="entry name" value="PROBABLE CADMIUM/ZINC-TRANSPORTING ATPASE HMA1"/>
    <property type="match status" value="1"/>
</dbReference>
<evidence type="ECO:0000256" key="12">
    <source>
        <dbReference type="SAM" id="MobiDB-lite"/>
    </source>
</evidence>
<evidence type="ECO:0000256" key="4">
    <source>
        <dbReference type="ARBA" id="ARBA00022723"/>
    </source>
</evidence>
<dbReference type="PROSITE" id="PS00154">
    <property type="entry name" value="ATPASE_E1_E2"/>
    <property type="match status" value="1"/>
</dbReference>
<protein>
    <recommendedName>
        <fullName evidence="13">P-type ATPase A domain-containing protein</fullName>
    </recommendedName>
</protein>
<dbReference type="Gene3D" id="3.40.50.1000">
    <property type="entry name" value="HAD superfamily/HAD-like"/>
    <property type="match status" value="1"/>
</dbReference>
<keyword evidence="9 11" id="KW-1133">Transmembrane helix</keyword>
<evidence type="ECO:0000256" key="3">
    <source>
        <dbReference type="ARBA" id="ARBA00022692"/>
    </source>
</evidence>
<dbReference type="InterPro" id="IPR036412">
    <property type="entry name" value="HAD-like_sf"/>
</dbReference>
<evidence type="ECO:0000256" key="1">
    <source>
        <dbReference type="ARBA" id="ARBA00004141"/>
    </source>
</evidence>
<keyword evidence="8" id="KW-1278">Translocase</keyword>
<organism evidence="14 15">
    <name type="scientific">Prototheca wickerhamii</name>
    <dbReference type="NCBI Taxonomy" id="3111"/>
    <lineage>
        <taxon>Eukaryota</taxon>
        <taxon>Viridiplantae</taxon>
        <taxon>Chlorophyta</taxon>
        <taxon>core chlorophytes</taxon>
        <taxon>Trebouxiophyceae</taxon>
        <taxon>Chlorellales</taxon>
        <taxon>Chlorellaceae</taxon>
        <taxon>Prototheca</taxon>
    </lineage>
</organism>
<comment type="caution">
    <text evidence="14">The sequence shown here is derived from an EMBL/GenBank/DDBJ whole genome shotgun (WGS) entry which is preliminary data.</text>
</comment>
<dbReference type="Proteomes" id="UP001255856">
    <property type="component" value="Unassembled WGS sequence"/>
</dbReference>
<comment type="similarity">
    <text evidence="2 11">Belongs to the cation transport ATPase (P-type) (TC 3.A.3) family. Type IB subfamily.</text>
</comment>
<dbReference type="GO" id="GO:0016020">
    <property type="term" value="C:membrane"/>
    <property type="evidence" value="ECO:0007669"/>
    <property type="project" value="UniProtKB-SubCell"/>
</dbReference>
<evidence type="ECO:0000256" key="10">
    <source>
        <dbReference type="ARBA" id="ARBA00023136"/>
    </source>
</evidence>
<dbReference type="SUPFAM" id="SSF81653">
    <property type="entry name" value="Calcium ATPase, transduction domain A"/>
    <property type="match status" value="1"/>
</dbReference>
<evidence type="ECO:0000259" key="13">
    <source>
        <dbReference type="Pfam" id="PF00122"/>
    </source>
</evidence>
<accession>A0AAD9MNJ1</accession>
<name>A0AAD9MNJ1_PROWI</name>
<feature type="domain" description="P-type ATPase A" evidence="13">
    <location>
        <begin position="172"/>
        <end position="240"/>
    </location>
</feature>
<dbReference type="InterPro" id="IPR059000">
    <property type="entry name" value="ATPase_P-type_domA"/>
</dbReference>
<dbReference type="InterPro" id="IPR018303">
    <property type="entry name" value="ATPase_P-typ_P_site"/>
</dbReference>
<feature type="region of interest" description="Disordered" evidence="12">
    <location>
        <begin position="381"/>
        <end position="405"/>
    </location>
</feature>
<evidence type="ECO:0000256" key="8">
    <source>
        <dbReference type="ARBA" id="ARBA00022967"/>
    </source>
</evidence>
<dbReference type="SUPFAM" id="SSF56784">
    <property type="entry name" value="HAD-like"/>
    <property type="match status" value="1"/>
</dbReference>
<dbReference type="GO" id="GO:0005524">
    <property type="term" value="F:ATP binding"/>
    <property type="evidence" value="ECO:0007669"/>
    <property type="project" value="UniProtKB-UniRule"/>
</dbReference>
<dbReference type="Gene3D" id="3.40.1110.10">
    <property type="entry name" value="Calcium-transporting ATPase, cytoplasmic domain N"/>
    <property type="match status" value="1"/>
</dbReference>
<dbReference type="InterPro" id="IPR001757">
    <property type="entry name" value="P_typ_ATPase"/>
</dbReference>
<dbReference type="SUPFAM" id="SSF81660">
    <property type="entry name" value="Metal cation-transporting ATPase, ATP-binding domain N"/>
    <property type="match status" value="1"/>
</dbReference>
<dbReference type="Pfam" id="PF00702">
    <property type="entry name" value="Hydrolase"/>
    <property type="match status" value="1"/>
</dbReference>
<dbReference type="AlphaFoldDB" id="A0AAD9MNJ1"/>
<dbReference type="InterPro" id="IPR023214">
    <property type="entry name" value="HAD_sf"/>
</dbReference>
<evidence type="ECO:0000256" key="7">
    <source>
        <dbReference type="ARBA" id="ARBA00022842"/>
    </source>
</evidence>
<feature type="transmembrane region" description="Helical" evidence="11">
    <location>
        <begin position="260"/>
        <end position="284"/>
    </location>
</feature>
<comment type="caution">
    <text evidence="11">Lacks conserved residue(s) required for the propagation of feature annotation.</text>
</comment>
<dbReference type="NCBIfam" id="TIGR01494">
    <property type="entry name" value="ATPase_P-type"/>
    <property type="match status" value="1"/>
</dbReference>
<comment type="subcellular location">
    <subcellularLocation>
        <location evidence="1">Membrane</location>
        <topology evidence="1">Multi-pass membrane protein</topology>
    </subcellularLocation>
</comment>
<dbReference type="InterPro" id="IPR027256">
    <property type="entry name" value="P-typ_ATPase_IB"/>
</dbReference>
<proteinExistence type="inferred from homology"/>
<dbReference type="GO" id="GO:0046872">
    <property type="term" value="F:metal ion binding"/>
    <property type="evidence" value="ECO:0007669"/>
    <property type="project" value="UniProtKB-KW"/>
</dbReference>
<keyword evidence="7" id="KW-0460">Magnesium</keyword>
<keyword evidence="6 11" id="KW-0067">ATP-binding</keyword>
<dbReference type="EMBL" id="JASFZW010000003">
    <property type="protein sequence ID" value="KAK2078886.1"/>
    <property type="molecule type" value="Genomic_DNA"/>
</dbReference>
<sequence length="740" mass="74180">MYPSRSQPQVAVGSSAAGIWRLLDWLEEGTVPTVGKIVLLAASALAPAAYAPALLAGTYTLAGPPAIADLCRNLAARAIDTHVLMALAALGTVLCGHPTEGALLLTMFQTSHLLEHRLTARAHGNLEQLFAGLPATALAVELDAESGAPRAASAVARPAESFVPRGHDPGAPGSQVPLDGRIVYGSASVSSEALTGESVPVRRGPGDDVPAGALVHDGGLALRVTARSAHSTPARMAELAMSAQTARPRLRSLIDRFGGVYTRAVLGGTAAALAGMLLLGVPLLDAPAPALEAAADLAATRGAAYRAMALLTVASPCALVVAPLAYVAAIASLANRGVIVTGGAVLDAVPDCSVLALDKTGTLTMGTPKVAGVTTVSVDGGLEGDNSTHVDRQLDSNSSNTDLASDEQVPVAVAAALSALSTHPMSGATLAHAAELGTDVDRVWVNGFRLVPGSGVSARVGIAQAPGRGAAPTTAYSAWFGAVDWVACTLDDASRAALESAAREAQRRGRAASALVLHAADRGAELELADDEGVCAREGGQAPIAVWLWEFADAPRASSVDALRALDRAGVFPTASSVALVTGDNAGAALGVARQLGIPESHVHAGLAPEEKLDAVRAWQRDGQRVLFVGDGLNDAAALAAADVGVAVGTTLGGATGLAADVGLVAGGGGIANLPLVVAAGKRTRAVVRQNLAIAVAAAAAMAPATLAGAVPLWAAVAVHEGSTLLVAANSLRLLRQATL</sequence>
<dbReference type="PANTHER" id="PTHR43079:SF1">
    <property type="entry name" value="CADMIUM_ZINC-TRANSPORTING ATPASE HMA1, CHLOROPLASTIC-RELATED"/>
    <property type="match status" value="1"/>
</dbReference>
<dbReference type="Pfam" id="PF00122">
    <property type="entry name" value="E1-E2_ATPase"/>
    <property type="match status" value="1"/>
</dbReference>
<evidence type="ECO:0000313" key="15">
    <source>
        <dbReference type="Proteomes" id="UP001255856"/>
    </source>
</evidence>
<gene>
    <name evidence="14" type="ORF">QBZ16_002576</name>
</gene>
<evidence type="ECO:0000256" key="11">
    <source>
        <dbReference type="RuleBase" id="RU362081"/>
    </source>
</evidence>
<keyword evidence="3 11" id="KW-0812">Transmembrane</keyword>
<evidence type="ECO:0000256" key="2">
    <source>
        <dbReference type="ARBA" id="ARBA00006024"/>
    </source>
</evidence>
<dbReference type="InterPro" id="IPR051949">
    <property type="entry name" value="Cation_Transport_ATPase"/>
</dbReference>
<evidence type="ECO:0000313" key="14">
    <source>
        <dbReference type="EMBL" id="KAK2078886.1"/>
    </source>
</evidence>
<reference evidence="14" key="1">
    <citation type="submission" date="2021-01" db="EMBL/GenBank/DDBJ databases">
        <authorList>
            <person name="Eckstrom K.M.E."/>
        </authorList>
    </citation>
    <scope>NUCLEOTIDE SEQUENCE</scope>
    <source>
        <strain evidence="14">UVCC 0001</strain>
    </source>
</reference>